<dbReference type="KEGG" id="uru:DSM104443_00133"/>
<evidence type="ECO:0000259" key="8">
    <source>
        <dbReference type="Pfam" id="PF02770"/>
    </source>
</evidence>
<dbReference type="InterPro" id="IPR013786">
    <property type="entry name" value="AcylCoA_DH/ox_N"/>
</dbReference>
<organism evidence="10 11">
    <name type="scientific">Usitatibacter rugosus</name>
    <dbReference type="NCBI Taxonomy" id="2732067"/>
    <lineage>
        <taxon>Bacteria</taxon>
        <taxon>Pseudomonadati</taxon>
        <taxon>Pseudomonadota</taxon>
        <taxon>Betaproteobacteria</taxon>
        <taxon>Nitrosomonadales</taxon>
        <taxon>Usitatibacteraceae</taxon>
        <taxon>Usitatibacter</taxon>
    </lineage>
</organism>
<dbReference type="GO" id="GO:0050660">
    <property type="term" value="F:flavin adenine dinucleotide binding"/>
    <property type="evidence" value="ECO:0007669"/>
    <property type="project" value="InterPro"/>
</dbReference>
<evidence type="ECO:0000256" key="3">
    <source>
        <dbReference type="ARBA" id="ARBA00022630"/>
    </source>
</evidence>
<reference evidence="10 11" key="1">
    <citation type="submission" date="2020-04" db="EMBL/GenBank/DDBJ databases">
        <title>Usitatibacter rugosus gen. nov., sp. nov. and Usitatibacter palustris sp. nov., novel members of Usitatibacteraceae fam. nov. within the order Nitrosomonadales isolated from soil.</title>
        <authorList>
            <person name="Huber K.J."/>
            <person name="Neumann-Schaal M."/>
            <person name="Geppert A."/>
            <person name="Luckner M."/>
            <person name="Wanner G."/>
            <person name="Overmann J."/>
        </authorList>
    </citation>
    <scope>NUCLEOTIDE SEQUENCE [LARGE SCALE GENOMIC DNA]</scope>
    <source>
        <strain evidence="10 11">0125_3</strain>
    </source>
</reference>
<dbReference type="SUPFAM" id="SSF47203">
    <property type="entry name" value="Acyl-CoA dehydrogenase C-terminal domain-like"/>
    <property type="match status" value="1"/>
</dbReference>
<keyword evidence="3 6" id="KW-0285">Flavoprotein</keyword>
<dbReference type="InterPro" id="IPR037069">
    <property type="entry name" value="AcylCoA_DH/ox_N_sf"/>
</dbReference>
<evidence type="ECO:0000259" key="7">
    <source>
        <dbReference type="Pfam" id="PF00441"/>
    </source>
</evidence>
<evidence type="ECO:0000259" key="9">
    <source>
        <dbReference type="Pfam" id="PF02771"/>
    </source>
</evidence>
<evidence type="ECO:0000313" key="10">
    <source>
        <dbReference type="EMBL" id="QJR09097.1"/>
    </source>
</evidence>
<dbReference type="EMBL" id="CP053069">
    <property type="protein sequence ID" value="QJR09097.1"/>
    <property type="molecule type" value="Genomic_DNA"/>
</dbReference>
<dbReference type="PANTHER" id="PTHR43292">
    <property type="entry name" value="ACYL-COA DEHYDROGENASE"/>
    <property type="match status" value="1"/>
</dbReference>
<dbReference type="InterPro" id="IPR009100">
    <property type="entry name" value="AcylCoA_DH/oxidase_NM_dom_sf"/>
</dbReference>
<sequence length="401" mass="44017">MNLAHTAEEIAFRDDVHAFIAKNLPPEIAAKVHGGKRLGRDDYMTWHKILARQGWVAPGWPKEFGGPGWNTVQQQIFDDECAAAGAPRILPFGVKMVAPVIMRFGNAAQKQHFLPRILSGEDWWCQGYSEPGAGSDLASLKTKAERAGDHYVVNGQKTWNTLGQFADWIFVLVRTASAGRPQEGISFLLVDMKTPGITVRPIRMLDGEHEINEVWFENVKVPVANLVGEENKGWTCAKFLLGHERTGIAGVGACKRELKHLKEIARREPAGGGDSLMKDVRFRDRIAQVEIELMALEVTNLRVLSAEAEGGKRAPGPEASILKVRGTEIQQSLSELMMQAVGVYGIPYVPEALDAEWGGVPVGAEYAAPLSGHYFNMRKTSIYGGSNEIQKNIVAQLSLGL</sequence>
<dbReference type="Pfam" id="PF00441">
    <property type="entry name" value="Acyl-CoA_dh_1"/>
    <property type="match status" value="1"/>
</dbReference>
<dbReference type="PANTHER" id="PTHR43292:SF3">
    <property type="entry name" value="ACYL-COA DEHYDROGENASE FADE29"/>
    <property type="match status" value="1"/>
</dbReference>
<gene>
    <name evidence="10" type="ORF">DSM104443_00133</name>
</gene>
<dbReference type="InterPro" id="IPR036250">
    <property type="entry name" value="AcylCo_DH-like_C"/>
</dbReference>
<protein>
    <submittedName>
        <fullName evidence="10">Acyl-CoA dehydrogenase FadE17</fullName>
        <ecNumber evidence="10">1.3.99.-</ecNumber>
    </submittedName>
</protein>
<comment type="similarity">
    <text evidence="2 6">Belongs to the acyl-CoA dehydrogenase family.</text>
</comment>
<proteinExistence type="inferred from homology"/>
<feature type="domain" description="Acyl-CoA dehydrogenase/oxidase C-terminal" evidence="7">
    <location>
        <begin position="231"/>
        <end position="396"/>
    </location>
</feature>
<accession>A0A6M4GTZ3</accession>
<dbReference type="AlphaFoldDB" id="A0A6M4GTZ3"/>
<keyword evidence="4 6" id="KW-0274">FAD</keyword>
<dbReference type="InterPro" id="IPR052161">
    <property type="entry name" value="Mycobact_Acyl-CoA_DH"/>
</dbReference>
<dbReference type="Pfam" id="PF02770">
    <property type="entry name" value="Acyl-CoA_dh_M"/>
    <property type="match status" value="1"/>
</dbReference>
<evidence type="ECO:0000256" key="6">
    <source>
        <dbReference type="RuleBase" id="RU362125"/>
    </source>
</evidence>
<dbReference type="InterPro" id="IPR006091">
    <property type="entry name" value="Acyl-CoA_Oxase/DH_mid-dom"/>
</dbReference>
<dbReference type="Pfam" id="PF02771">
    <property type="entry name" value="Acyl-CoA_dh_N"/>
    <property type="match status" value="1"/>
</dbReference>
<dbReference type="FunFam" id="2.40.110.10:FF:000011">
    <property type="entry name" value="Acyl-CoA dehydrogenase FadE34"/>
    <property type="match status" value="1"/>
</dbReference>
<evidence type="ECO:0000256" key="2">
    <source>
        <dbReference type="ARBA" id="ARBA00009347"/>
    </source>
</evidence>
<keyword evidence="11" id="KW-1185">Reference proteome</keyword>
<evidence type="ECO:0000256" key="5">
    <source>
        <dbReference type="ARBA" id="ARBA00023002"/>
    </source>
</evidence>
<dbReference type="GO" id="GO:0005886">
    <property type="term" value="C:plasma membrane"/>
    <property type="evidence" value="ECO:0007669"/>
    <property type="project" value="TreeGrafter"/>
</dbReference>
<dbReference type="Gene3D" id="2.40.110.10">
    <property type="entry name" value="Butyryl-CoA Dehydrogenase, subunit A, domain 2"/>
    <property type="match status" value="1"/>
</dbReference>
<dbReference type="Gene3D" id="1.20.140.10">
    <property type="entry name" value="Butyryl-CoA Dehydrogenase, subunit A, domain 3"/>
    <property type="match status" value="1"/>
</dbReference>
<dbReference type="Gene3D" id="1.10.540.10">
    <property type="entry name" value="Acyl-CoA dehydrogenase/oxidase, N-terminal domain"/>
    <property type="match status" value="1"/>
</dbReference>
<dbReference type="GO" id="GO:0016627">
    <property type="term" value="F:oxidoreductase activity, acting on the CH-CH group of donors"/>
    <property type="evidence" value="ECO:0007669"/>
    <property type="project" value="InterPro"/>
</dbReference>
<dbReference type="SUPFAM" id="SSF56645">
    <property type="entry name" value="Acyl-CoA dehydrogenase NM domain-like"/>
    <property type="match status" value="1"/>
</dbReference>
<dbReference type="RefSeq" id="WP_171088797.1">
    <property type="nucleotide sequence ID" value="NZ_CP053069.1"/>
</dbReference>
<evidence type="ECO:0000313" key="11">
    <source>
        <dbReference type="Proteomes" id="UP000501534"/>
    </source>
</evidence>
<name>A0A6M4GTZ3_9PROT</name>
<dbReference type="InterPro" id="IPR046373">
    <property type="entry name" value="Acyl-CoA_Oxase/DH_mid-dom_sf"/>
</dbReference>
<dbReference type="InterPro" id="IPR009075">
    <property type="entry name" value="AcylCo_DH/oxidase_C"/>
</dbReference>
<comment type="cofactor">
    <cofactor evidence="1 6">
        <name>FAD</name>
        <dbReference type="ChEBI" id="CHEBI:57692"/>
    </cofactor>
</comment>
<evidence type="ECO:0000256" key="4">
    <source>
        <dbReference type="ARBA" id="ARBA00022827"/>
    </source>
</evidence>
<keyword evidence="5 6" id="KW-0560">Oxidoreductase</keyword>
<feature type="domain" description="Acyl-CoA dehydrogenase/oxidase N-terminal" evidence="9">
    <location>
        <begin position="6"/>
        <end position="121"/>
    </location>
</feature>
<dbReference type="EC" id="1.3.99.-" evidence="10"/>
<feature type="domain" description="Acyl-CoA oxidase/dehydrogenase middle" evidence="8">
    <location>
        <begin position="125"/>
        <end position="219"/>
    </location>
</feature>
<dbReference type="Proteomes" id="UP000501534">
    <property type="component" value="Chromosome"/>
</dbReference>
<evidence type="ECO:0000256" key="1">
    <source>
        <dbReference type="ARBA" id="ARBA00001974"/>
    </source>
</evidence>